<sequence length="466" mass="52755">MRHHAQVNAFTNKNIARLSLPNFLQTIIVRARIVQLATSTPMLPHGLLLAFVVQWQDLEHALSSSHQHENPSKVIDSALDPAKPSYSTTRPTLFRERHGWCPYSERVWLTLEHFNVHYDTVKIDNTGPGSRPSYFSGQTPQMRWADGKTQGESMDLVREIYKTYGAADEGGDESKLVWEKSEMFRRIFPSKSRPSSRAAFLFGWNGEPLWKTEFERVLSQTDELLGDNGPFFCRASFSPADICWAPFLERYAAQLPCLHDDLNPRDPVRYPNLNKWFEAMETTIPAYACRVKGNASSWRKVLTMAGYGNNGVPPVVSERMNDLKILEGRPQTEKERVRDQALWDEYRSSRPYLARTPSAEAGSVLVKNRNAIVMDTLKQCTRSNSNSKSILTDEKQLDEAMRALSTILVYGADEDGMYDELNIASKEAYNVDGVLDLAAFLDERMCVPRDMGAMSADAIKRVATAK</sequence>
<dbReference type="Gene3D" id="1.20.1050.10">
    <property type="match status" value="1"/>
</dbReference>
<dbReference type="Pfam" id="PF13410">
    <property type="entry name" value="GST_C_2"/>
    <property type="match status" value="1"/>
</dbReference>
<dbReference type="SUPFAM" id="SSF47616">
    <property type="entry name" value="GST C-terminal domain-like"/>
    <property type="match status" value="1"/>
</dbReference>
<feature type="domain" description="GST N-terminal" evidence="1">
    <location>
        <begin position="100"/>
        <end position="161"/>
    </location>
</feature>
<comment type="caution">
    <text evidence="2">The sequence shown here is derived from an EMBL/GenBank/DDBJ whole genome shotgun (WGS) entry which is preliminary data.</text>
</comment>
<dbReference type="SUPFAM" id="SSF52833">
    <property type="entry name" value="Thioredoxin-like"/>
    <property type="match status" value="1"/>
</dbReference>
<evidence type="ECO:0000313" key="2">
    <source>
        <dbReference type="EMBL" id="KAL3799765.1"/>
    </source>
</evidence>
<dbReference type="EMBL" id="JABMIG020000036">
    <property type="protein sequence ID" value="KAL3799765.1"/>
    <property type="molecule type" value="Genomic_DNA"/>
</dbReference>
<keyword evidence="3" id="KW-1185">Reference proteome</keyword>
<dbReference type="Proteomes" id="UP001516023">
    <property type="component" value="Unassembled WGS sequence"/>
</dbReference>
<dbReference type="InterPro" id="IPR036282">
    <property type="entry name" value="Glutathione-S-Trfase_C_sf"/>
</dbReference>
<protein>
    <recommendedName>
        <fullName evidence="1">GST N-terminal domain-containing protein</fullName>
    </recommendedName>
</protein>
<accession>A0ABD3QHD1</accession>
<dbReference type="Gene3D" id="3.40.30.10">
    <property type="entry name" value="Glutaredoxin"/>
    <property type="match status" value="1"/>
</dbReference>
<dbReference type="InterPro" id="IPR004045">
    <property type="entry name" value="Glutathione_S-Trfase_N"/>
</dbReference>
<dbReference type="Pfam" id="PF13409">
    <property type="entry name" value="GST_N_2"/>
    <property type="match status" value="1"/>
</dbReference>
<dbReference type="PANTHER" id="PTHR43968">
    <property type="match status" value="1"/>
</dbReference>
<evidence type="ECO:0000313" key="3">
    <source>
        <dbReference type="Proteomes" id="UP001516023"/>
    </source>
</evidence>
<dbReference type="PANTHER" id="PTHR43968:SF14">
    <property type="entry name" value="GLUTATHIONE S-TRANSFERASE"/>
    <property type="match status" value="1"/>
</dbReference>
<proteinExistence type="predicted"/>
<evidence type="ECO:0000259" key="1">
    <source>
        <dbReference type="Pfam" id="PF13409"/>
    </source>
</evidence>
<dbReference type="InterPro" id="IPR050983">
    <property type="entry name" value="GST_Omega/HSP26"/>
</dbReference>
<dbReference type="AlphaFoldDB" id="A0ABD3QHD1"/>
<dbReference type="CDD" id="cd00570">
    <property type="entry name" value="GST_N_family"/>
    <property type="match status" value="1"/>
</dbReference>
<name>A0ABD3QHD1_9STRA</name>
<organism evidence="2 3">
    <name type="scientific">Cyclotella cryptica</name>
    <dbReference type="NCBI Taxonomy" id="29204"/>
    <lineage>
        <taxon>Eukaryota</taxon>
        <taxon>Sar</taxon>
        <taxon>Stramenopiles</taxon>
        <taxon>Ochrophyta</taxon>
        <taxon>Bacillariophyta</taxon>
        <taxon>Coscinodiscophyceae</taxon>
        <taxon>Thalassiosirophycidae</taxon>
        <taxon>Stephanodiscales</taxon>
        <taxon>Stephanodiscaceae</taxon>
        <taxon>Cyclotella</taxon>
    </lineage>
</organism>
<reference evidence="2 3" key="1">
    <citation type="journal article" date="2020" name="G3 (Bethesda)">
        <title>Improved Reference Genome for Cyclotella cryptica CCMP332, a Model for Cell Wall Morphogenesis, Salinity Adaptation, and Lipid Production in Diatoms (Bacillariophyta).</title>
        <authorList>
            <person name="Roberts W.R."/>
            <person name="Downey K.M."/>
            <person name="Ruck E.C."/>
            <person name="Traller J.C."/>
            <person name="Alverson A.J."/>
        </authorList>
    </citation>
    <scope>NUCLEOTIDE SEQUENCE [LARGE SCALE GENOMIC DNA]</scope>
    <source>
        <strain evidence="2 3">CCMP332</strain>
    </source>
</reference>
<gene>
    <name evidence="2" type="ORF">HJC23_010415</name>
</gene>
<dbReference type="InterPro" id="IPR036249">
    <property type="entry name" value="Thioredoxin-like_sf"/>
</dbReference>